<evidence type="ECO:0000313" key="2">
    <source>
        <dbReference type="EMBL" id="CAA0357927.1"/>
    </source>
</evidence>
<proteinExistence type="predicted"/>
<evidence type="ECO:0000313" key="3">
    <source>
        <dbReference type="Proteomes" id="UP000434276"/>
    </source>
</evidence>
<dbReference type="OrthoDB" id="1020638at2759"/>
<reference evidence="2 3" key="1">
    <citation type="submission" date="2019-12" db="EMBL/GenBank/DDBJ databases">
        <authorList>
            <person name="Jiao W.-B."/>
            <person name="Schneeberger K."/>
        </authorList>
    </citation>
    <scope>NUCLEOTIDE SEQUENCE [LARGE SCALE GENOMIC DNA]</scope>
    <source>
        <strain evidence="3">cv. C24</strain>
    </source>
</reference>
<dbReference type="ExpressionAtlas" id="A0A5S9WX81">
    <property type="expression patterns" value="baseline"/>
</dbReference>
<feature type="signal peptide" evidence="1">
    <location>
        <begin position="1"/>
        <end position="26"/>
    </location>
</feature>
<name>A0A5S9WX81_ARATH</name>
<dbReference type="Proteomes" id="UP000434276">
    <property type="component" value="Unassembled WGS sequence"/>
</dbReference>
<feature type="chain" id="PRO_5024802764" evidence="1">
    <location>
        <begin position="27"/>
        <end position="90"/>
    </location>
</feature>
<accession>A0A5S9WX81</accession>
<keyword evidence="1" id="KW-0732">Signal</keyword>
<evidence type="ECO:0000256" key="1">
    <source>
        <dbReference type="SAM" id="SignalP"/>
    </source>
</evidence>
<dbReference type="PROSITE" id="PS51257">
    <property type="entry name" value="PROKAR_LIPOPROTEIN"/>
    <property type="match status" value="1"/>
</dbReference>
<dbReference type="EMBL" id="CACSHJ010000088">
    <property type="protein sequence ID" value="CAA0357927.1"/>
    <property type="molecule type" value="Genomic_DNA"/>
</dbReference>
<sequence>MTSRAKSLFIFFFLISCTFMLLETDASRNKPSSYIPLCGSNTYCGGLWCPKKGGKYSCISMSCDIQEDCPKLVRCKNSPGPYCMEGFCTC</sequence>
<organism evidence="2 3">
    <name type="scientific">Arabidopsis thaliana</name>
    <name type="common">Mouse-ear cress</name>
    <dbReference type="NCBI Taxonomy" id="3702"/>
    <lineage>
        <taxon>Eukaryota</taxon>
        <taxon>Viridiplantae</taxon>
        <taxon>Streptophyta</taxon>
        <taxon>Embryophyta</taxon>
        <taxon>Tracheophyta</taxon>
        <taxon>Spermatophyta</taxon>
        <taxon>Magnoliopsida</taxon>
        <taxon>eudicotyledons</taxon>
        <taxon>Gunneridae</taxon>
        <taxon>Pentapetalae</taxon>
        <taxon>rosids</taxon>
        <taxon>malvids</taxon>
        <taxon>Brassicales</taxon>
        <taxon>Brassicaceae</taxon>
        <taxon>Camelineae</taxon>
        <taxon>Arabidopsis</taxon>
    </lineage>
</organism>
<dbReference type="AlphaFoldDB" id="A0A5S9WX81"/>
<protein>
    <submittedName>
        <fullName evidence="2">Uncharacterized protein</fullName>
    </submittedName>
</protein>
<gene>
    <name evidence="2" type="ORF">C24_LOCUS7406</name>
</gene>